<dbReference type="UniPathway" id="UPA00219"/>
<feature type="active site" description="Proton donor" evidence="12">
    <location>
        <position position="117"/>
    </location>
</feature>
<organism evidence="14 15">
    <name type="scientific">Anoxybacillus kestanbolensis</name>
    <dbReference type="NCBI Taxonomy" id="227476"/>
    <lineage>
        <taxon>Bacteria</taxon>
        <taxon>Bacillati</taxon>
        <taxon>Bacillota</taxon>
        <taxon>Bacilli</taxon>
        <taxon>Bacillales</taxon>
        <taxon>Anoxybacillaceae</taxon>
        <taxon>Anoxybacillus</taxon>
    </lineage>
</organism>
<comment type="subcellular location">
    <subcellularLocation>
        <location evidence="1 12">Cytoplasm</location>
    </subcellularLocation>
</comment>
<dbReference type="HAMAP" id="MF_00111">
    <property type="entry name" value="MurA"/>
    <property type="match status" value="1"/>
</dbReference>
<dbReference type="NCBIfam" id="TIGR01072">
    <property type="entry name" value="murA"/>
    <property type="match status" value="1"/>
</dbReference>
<keyword evidence="7 12" id="KW-0573">Peptidoglycan synthesis</keyword>
<evidence type="ECO:0000256" key="2">
    <source>
        <dbReference type="ARBA" id="ARBA00004752"/>
    </source>
</evidence>
<feature type="binding site" evidence="12">
    <location>
        <begin position="22"/>
        <end position="23"/>
    </location>
    <ligand>
        <name>phosphoenolpyruvate</name>
        <dbReference type="ChEBI" id="CHEBI:58702"/>
    </ligand>
</feature>
<dbReference type="EC" id="2.5.1.7" evidence="12"/>
<evidence type="ECO:0000256" key="1">
    <source>
        <dbReference type="ARBA" id="ARBA00004496"/>
    </source>
</evidence>
<feature type="modified residue" description="2-(S-cysteinyl)pyruvic acid O-phosphothioketal" evidence="12">
    <location>
        <position position="117"/>
    </location>
</feature>
<gene>
    <name evidence="12" type="primary">murA</name>
    <name evidence="14" type="ORF">BO219_08310</name>
</gene>
<dbReference type="NCBIfam" id="NF009470">
    <property type="entry name" value="PRK12830.1"/>
    <property type="match status" value="1"/>
</dbReference>
<evidence type="ECO:0000259" key="13">
    <source>
        <dbReference type="Pfam" id="PF00275"/>
    </source>
</evidence>
<dbReference type="InterPro" id="IPR050068">
    <property type="entry name" value="MurA_subfamily"/>
</dbReference>
<evidence type="ECO:0000313" key="15">
    <source>
        <dbReference type="Proteomes" id="UP000188458"/>
    </source>
</evidence>
<accession>A0A1V3FNL3</accession>
<keyword evidence="3 12" id="KW-0963">Cytoplasm</keyword>
<evidence type="ECO:0000256" key="8">
    <source>
        <dbReference type="ARBA" id="ARBA00023306"/>
    </source>
</evidence>
<dbReference type="InterPro" id="IPR005750">
    <property type="entry name" value="UDP_GlcNAc_COvinyl_MurA"/>
</dbReference>
<evidence type="ECO:0000256" key="11">
    <source>
        <dbReference type="ARBA" id="ARBA00047527"/>
    </source>
</evidence>
<dbReference type="GO" id="GO:0009252">
    <property type="term" value="P:peptidoglycan biosynthetic process"/>
    <property type="evidence" value="ECO:0007669"/>
    <property type="project" value="UniProtKB-UniRule"/>
</dbReference>
<dbReference type="EMBL" id="MQAD01000010">
    <property type="protein sequence ID" value="OOE03282.1"/>
    <property type="molecule type" value="Genomic_DNA"/>
</dbReference>
<comment type="function">
    <text evidence="12">Cell wall formation. Adds enolpyruvyl to UDP-N-acetylglucosamine.</text>
</comment>
<keyword evidence="5 12" id="KW-0808">Transferase</keyword>
<protein>
    <recommendedName>
        <fullName evidence="12">UDP-N-acetylglucosamine 1-carboxyvinyltransferase</fullName>
        <ecNumber evidence="12">2.5.1.7</ecNumber>
    </recommendedName>
    <alternativeName>
        <fullName evidence="12">Enoylpyruvate transferase</fullName>
    </alternativeName>
    <alternativeName>
        <fullName evidence="12">UDP-N-acetylglucosamine enolpyruvyl transferase</fullName>
        <shortName evidence="12">EPT</shortName>
    </alternativeName>
</protein>
<proteinExistence type="inferred from homology"/>
<comment type="caution">
    <text evidence="12">Lacks conserved residue(s) required for the propagation of feature annotation.</text>
</comment>
<keyword evidence="9 12" id="KW-0961">Cell wall biogenesis/degradation</keyword>
<dbReference type="CDD" id="cd01555">
    <property type="entry name" value="UdpNAET"/>
    <property type="match status" value="1"/>
</dbReference>
<comment type="pathway">
    <text evidence="2 12">Cell wall biogenesis; peptidoglycan biosynthesis.</text>
</comment>
<dbReference type="AlphaFoldDB" id="A0A1V3FNL3"/>
<dbReference type="SUPFAM" id="SSF55205">
    <property type="entry name" value="EPT/RTPC-like"/>
    <property type="match status" value="1"/>
</dbReference>
<dbReference type="PANTHER" id="PTHR43783">
    <property type="entry name" value="UDP-N-ACETYLGLUCOSAMINE 1-CARBOXYVINYLTRANSFERASE"/>
    <property type="match status" value="1"/>
</dbReference>
<dbReference type="Gene3D" id="3.65.10.10">
    <property type="entry name" value="Enolpyruvate transferase domain"/>
    <property type="match status" value="2"/>
</dbReference>
<evidence type="ECO:0000256" key="6">
    <source>
        <dbReference type="ARBA" id="ARBA00022960"/>
    </source>
</evidence>
<dbReference type="GO" id="GO:0008360">
    <property type="term" value="P:regulation of cell shape"/>
    <property type="evidence" value="ECO:0007669"/>
    <property type="project" value="UniProtKB-KW"/>
</dbReference>
<dbReference type="GO" id="GO:0071555">
    <property type="term" value="P:cell wall organization"/>
    <property type="evidence" value="ECO:0007669"/>
    <property type="project" value="UniProtKB-KW"/>
</dbReference>
<dbReference type="GO" id="GO:0005737">
    <property type="term" value="C:cytoplasm"/>
    <property type="evidence" value="ECO:0007669"/>
    <property type="project" value="UniProtKB-SubCell"/>
</dbReference>
<comment type="caution">
    <text evidence="14">The sequence shown here is derived from an EMBL/GenBank/DDBJ whole genome shotgun (WGS) entry which is preliminary data.</text>
</comment>
<dbReference type="GO" id="GO:0051301">
    <property type="term" value="P:cell division"/>
    <property type="evidence" value="ECO:0007669"/>
    <property type="project" value="UniProtKB-KW"/>
</dbReference>
<dbReference type="Proteomes" id="UP000188458">
    <property type="component" value="Unassembled WGS sequence"/>
</dbReference>
<feature type="binding site" evidence="12">
    <location>
        <begin position="122"/>
        <end position="126"/>
    </location>
    <ligand>
        <name>UDP-N-acetyl-alpha-D-glucosamine</name>
        <dbReference type="ChEBI" id="CHEBI:57705"/>
    </ligand>
</feature>
<dbReference type="NCBIfam" id="NF006873">
    <property type="entry name" value="PRK09369.1"/>
    <property type="match status" value="1"/>
</dbReference>
<keyword evidence="6 12" id="KW-0133">Cell shape</keyword>
<dbReference type="Pfam" id="PF00275">
    <property type="entry name" value="EPSP_synthase"/>
    <property type="match status" value="1"/>
</dbReference>
<dbReference type="GO" id="GO:0019277">
    <property type="term" value="P:UDP-N-acetylgalactosamine biosynthetic process"/>
    <property type="evidence" value="ECO:0007669"/>
    <property type="project" value="InterPro"/>
</dbReference>
<evidence type="ECO:0000256" key="3">
    <source>
        <dbReference type="ARBA" id="ARBA00022490"/>
    </source>
</evidence>
<evidence type="ECO:0000256" key="10">
    <source>
        <dbReference type="ARBA" id="ARBA00038367"/>
    </source>
</evidence>
<feature type="binding site" evidence="12">
    <location>
        <position position="306"/>
    </location>
    <ligand>
        <name>UDP-N-acetyl-alpha-D-glucosamine</name>
        <dbReference type="ChEBI" id="CHEBI:57705"/>
    </ligand>
</feature>
<evidence type="ECO:0000256" key="7">
    <source>
        <dbReference type="ARBA" id="ARBA00022984"/>
    </source>
</evidence>
<dbReference type="InterPro" id="IPR036968">
    <property type="entry name" value="Enolpyruvate_Tfrase_sf"/>
</dbReference>
<feature type="domain" description="Enolpyruvate transferase" evidence="13">
    <location>
        <begin position="6"/>
        <end position="407"/>
    </location>
</feature>
<evidence type="ECO:0000313" key="14">
    <source>
        <dbReference type="EMBL" id="OOE03282.1"/>
    </source>
</evidence>
<name>A0A1V3FNL3_9BACL</name>
<dbReference type="FunFam" id="3.65.10.10:FF:000001">
    <property type="entry name" value="UDP-N-acetylglucosamine 1-carboxyvinyltransferase"/>
    <property type="match status" value="1"/>
</dbReference>
<evidence type="ECO:0000256" key="5">
    <source>
        <dbReference type="ARBA" id="ARBA00022679"/>
    </source>
</evidence>
<dbReference type="GO" id="GO:0008760">
    <property type="term" value="F:UDP-N-acetylglucosamine 1-carboxyvinyltransferase activity"/>
    <property type="evidence" value="ECO:0007669"/>
    <property type="project" value="UniProtKB-UniRule"/>
</dbReference>
<keyword evidence="8 12" id="KW-0131">Cell cycle</keyword>
<keyword evidence="15" id="KW-1185">Reference proteome</keyword>
<dbReference type="InterPro" id="IPR001986">
    <property type="entry name" value="Enolpyruvate_Tfrase_dom"/>
</dbReference>
<feature type="binding site" evidence="12">
    <location>
        <position position="93"/>
    </location>
    <ligand>
        <name>UDP-N-acetyl-alpha-D-glucosamine</name>
        <dbReference type="ChEBI" id="CHEBI:57705"/>
    </ligand>
</feature>
<comment type="similarity">
    <text evidence="10 12">Belongs to the EPSP synthase family. MurA subfamily.</text>
</comment>
<reference evidence="15" key="1">
    <citation type="submission" date="2016-11" db="EMBL/GenBank/DDBJ databases">
        <title>Draft genome sequence of Anoxybacillus sp. strain 103 isolated from the Qarvajar hot spring in Nagorno-Karabach.</title>
        <authorList>
            <person name="Hovhannisyan P."/>
            <person name="Panosyan H."/>
            <person name="Birkeland N.-K."/>
        </authorList>
    </citation>
    <scope>NUCLEOTIDE SEQUENCE [LARGE SCALE GENOMIC DNA]</scope>
    <source>
        <strain evidence="15">103</strain>
    </source>
</reference>
<dbReference type="PANTHER" id="PTHR43783:SF1">
    <property type="entry name" value="UDP-N-ACETYLGLUCOSAMINE 1-CARBOXYVINYLTRANSFERASE"/>
    <property type="match status" value="1"/>
</dbReference>
<comment type="catalytic activity">
    <reaction evidence="11 12">
        <text>phosphoenolpyruvate + UDP-N-acetyl-alpha-D-glucosamine = UDP-N-acetyl-3-O-(1-carboxyvinyl)-alpha-D-glucosamine + phosphate</text>
        <dbReference type="Rhea" id="RHEA:18681"/>
        <dbReference type="ChEBI" id="CHEBI:43474"/>
        <dbReference type="ChEBI" id="CHEBI:57705"/>
        <dbReference type="ChEBI" id="CHEBI:58702"/>
        <dbReference type="ChEBI" id="CHEBI:68483"/>
        <dbReference type="EC" id="2.5.1.7"/>
    </reaction>
</comment>
<feature type="binding site" evidence="12">
    <location>
        <position position="328"/>
    </location>
    <ligand>
        <name>UDP-N-acetyl-alpha-D-glucosamine</name>
        <dbReference type="ChEBI" id="CHEBI:57705"/>
    </ligand>
</feature>
<evidence type="ECO:0000256" key="4">
    <source>
        <dbReference type="ARBA" id="ARBA00022618"/>
    </source>
</evidence>
<keyword evidence="12" id="KW-0670">Pyruvate</keyword>
<dbReference type="InterPro" id="IPR013792">
    <property type="entry name" value="RNA3'P_cycl/enolpyr_Trfase_a/b"/>
</dbReference>
<keyword evidence="4 12" id="KW-0132">Cell division</keyword>
<dbReference type="RefSeq" id="WP_064220715.1">
    <property type="nucleotide sequence ID" value="NZ_JALLIW010000022.1"/>
</dbReference>
<evidence type="ECO:0000256" key="9">
    <source>
        <dbReference type="ARBA" id="ARBA00023316"/>
    </source>
</evidence>
<sequence length="432" mass="46093">MEKIIVRGGKRLSGTVKVEGAKNAVLPVIAATLLASEGKSVIYDVPELSDVYTISEVLRHLQADVTVGNNKIVVDASGELSIEAPFEYVRKMRASVLVMGPLLARKGRARVALPGGCAIGSRPIDQHLKGFEAMGATVKIGNGFIDAEVNGKLRGAKIYLDFPSVGATENIMMAAVLAEGTTIIENCAKEPEIVDLANFLNAMGAKVRGAGTGTIRIDGVTTLYGAEHTVIPDRIEAGTFMIAAAITGGNVLVQGAVPEHLTSLIAKLEEMGVTIVEEDSGLRVIAPDKLKAVDVKTMPHPGFPTDMQSQMMALLMKAEGTSMVTETVFENRFMHVEEFRRMNADMKIEGRSVIINGPCNLQGAEVAATDLRAAAALILAGLAAEGYTRVTELKHLDRGYVRFHEKLAALGADIERVREDVDTAQTQMTDVG</sequence>
<evidence type="ECO:0000256" key="12">
    <source>
        <dbReference type="HAMAP-Rule" id="MF_00111"/>
    </source>
</evidence>